<sequence>MIYPAGVQLFKGTFYYCEGEHIKGVKNKTDCLSNPNNVWINRKYNFDDLGKALMSLFVLSSRDGWVNIMYTGLDAVGVDQQPIVNYNEWRLLYFIAFILLVGFFVLNMFVGVVVENFHRCREEQEKEEKLRRAAKRVKQLEKSRKRMSIPPYYTNYSPLRLFVHSVVTSKYFDLAIAAVIGLNVVTMAMEYYKMPMALEYALKIFNYFFTAVFILEAIMKLVALGMRIYLKDKWNQLDVAIVILSIVGIVLEELETNIIPINPTIIRVMRVLRIARVLKLLKMAKGIRALLDTVMQALPQVGNLGLLFFLLFFIFAALGVELFGRLECSDEIPCQGLGEHAHFANFGMAFLTLFRVATGDNWNGIMKDTLRDDCDDAADCVRNCCVSTVIAPIFFVIFVLMAQFVLVNVVVAVLMKHLEESHKQMEDELEIDNQLEREFESRQKEKEDQELCLQLESDTNSLQKRPLAKVSSLPSNFTYSTPVFERRYSSQRRQTIQYFQQSLGMSPDIRNYNAAMFNKKGRLSTDEGDGKFAGVNGFEFADQFSRGKYHKRKSWKPRLSQDRSFDEEPADEMRTESHSSQDVPALERHEEATTQRSASTKTLTKSATVDREPELILLPENFQINPLGGGLGDEKKLSEVRKSNPFLCNRSFSTDTGKSYLSVPKLQPRSRSGSTKQLFKQVAVEEDHDVDENSAKASGEKEGTDLSEEDKIQEDEKDATTEETTKKSDSAEILRIISERRRMERRDTDDSSGYNELLIK</sequence>
<feature type="transmembrane region" description="Helical" evidence="6">
    <location>
        <begin position="91"/>
        <end position="114"/>
    </location>
</feature>
<dbReference type="VEuPathDB" id="VectorBase:PPAI010556"/>
<dbReference type="AlphaFoldDB" id="A0A1B0DPW6"/>
<dbReference type="GO" id="GO:0043005">
    <property type="term" value="C:neuron projection"/>
    <property type="evidence" value="ECO:0007669"/>
    <property type="project" value="TreeGrafter"/>
</dbReference>
<feature type="compositionally biased region" description="Basic and acidic residues" evidence="5">
    <location>
        <begin position="559"/>
        <end position="593"/>
    </location>
</feature>
<dbReference type="FunFam" id="1.10.287.70:FF:000120">
    <property type="entry name" value="Voltage-dependent T-type calcium channel subunit alpha"/>
    <property type="match status" value="1"/>
</dbReference>
<dbReference type="EnsemblMetazoa" id="PPAI010556-RA">
    <property type="protein sequence ID" value="PPAI010556-PA"/>
    <property type="gene ID" value="PPAI010556"/>
</dbReference>
<dbReference type="GO" id="GO:0005248">
    <property type="term" value="F:voltage-gated sodium channel activity"/>
    <property type="evidence" value="ECO:0007669"/>
    <property type="project" value="TreeGrafter"/>
</dbReference>
<dbReference type="SUPFAM" id="SSF81324">
    <property type="entry name" value="Voltage-gated potassium channels"/>
    <property type="match status" value="2"/>
</dbReference>
<feature type="domain" description="Ion transport" evidence="7">
    <location>
        <begin position="169"/>
        <end position="424"/>
    </location>
</feature>
<dbReference type="FunFam" id="1.20.120.350:FF:000008">
    <property type="entry name" value="Voltage-dependent T-type calcium channel subunit alpha"/>
    <property type="match status" value="1"/>
</dbReference>
<evidence type="ECO:0000256" key="5">
    <source>
        <dbReference type="SAM" id="MobiDB-lite"/>
    </source>
</evidence>
<feature type="transmembrane region" description="Helical" evidence="6">
    <location>
        <begin position="234"/>
        <end position="251"/>
    </location>
</feature>
<evidence type="ECO:0000256" key="2">
    <source>
        <dbReference type="ARBA" id="ARBA00022692"/>
    </source>
</evidence>
<dbReference type="EMBL" id="AJVK01018655">
    <property type="status" value="NOT_ANNOTATED_CDS"/>
    <property type="molecule type" value="Genomic_DNA"/>
</dbReference>
<evidence type="ECO:0000256" key="6">
    <source>
        <dbReference type="SAM" id="Phobius"/>
    </source>
</evidence>
<feature type="compositionally biased region" description="Acidic residues" evidence="5">
    <location>
        <begin position="705"/>
        <end position="717"/>
    </location>
</feature>
<keyword evidence="4 6" id="KW-0472">Membrane</keyword>
<feature type="compositionally biased region" description="Polar residues" evidence="5">
    <location>
        <begin position="669"/>
        <end position="678"/>
    </location>
</feature>
<proteinExistence type="predicted"/>
<feature type="transmembrane region" description="Helical" evidence="6">
    <location>
        <begin position="171"/>
        <end position="192"/>
    </location>
</feature>
<evidence type="ECO:0000256" key="4">
    <source>
        <dbReference type="ARBA" id="ARBA00023136"/>
    </source>
</evidence>
<feature type="region of interest" description="Disordered" evidence="5">
    <location>
        <begin position="647"/>
        <end position="760"/>
    </location>
</feature>
<evidence type="ECO:0000313" key="8">
    <source>
        <dbReference type="EnsemblMetazoa" id="PPAI010556-PA"/>
    </source>
</evidence>
<accession>A0A1B0DPW6</accession>
<feature type="region of interest" description="Disordered" evidence="5">
    <location>
        <begin position="551"/>
        <end position="608"/>
    </location>
</feature>
<feature type="transmembrane region" description="Helical" evidence="6">
    <location>
        <begin position="389"/>
        <end position="415"/>
    </location>
</feature>
<dbReference type="GO" id="GO:0001518">
    <property type="term" value="C:voltage-gated sodium channel complex"/>
    <property type="evidence" value="ECO:0007669"/>
    <property type="project" value="TreeGrafter"/>
</dbReference>
<name>A0A1B0DPW6_PHLPP</name>
<protein>
    <recommendedName>
        <fullName evidence="7">Ion transport domain-containing protein</fullName>
    </recommendedName>
</protein>
<feature type="compositionally biased region" description="Basic and acidic residues" evidence="5">
    <location>
        <begin position="691"/>
        <end position="704"/>
    </location>
</feature>
<comment type="subcellular location">
    <subcellularLocation>
        <location evidence="1">Membrane</location>
        <topology evidence="1">Multi-pass membrane protein</topology>
    </subcellularLocation>
</comment>
<feature type="transmembrane region" description="Helical" evidence="6">
    <location>
        <begin position="304"/>
        <end position="324"/>
    </location>
</feature>
<reference evidence="8" key="1">
    <citation type="submission" date="2022-08" db="UniProtKB">
        <authorList>
            <consortium name="EnsemblMetazoa"/>
        </authorList>
    </citation>
    <scope>IDENTIFICATION</scope>
    <source>
        <strain evidence="8">Israel</strain>
    </source>
</reference>
<keyword evidence="3 6" id="KW-1133">Transmembrane helix</keyword>
<dbReference type="EMBL" id="AJVK01018654">
    <property type="status" value="NOT_ANNOTATED_CDS"/>
    <property type="molecule type" value="Genomic_DNA"/>
</dbReference>
<dbReference type="GO" id="GO:0070509">
    <property type="term" value="P:calcium ion import"/>
    <property type="evidence" value="ECO:0007669"/>
    <property type="project" value="TreeGrafter"/>
</dbReference>
<dbReference type="FunFam" id="1.10.287.70:FF:000117">
    <property type="entry name" value="Voltage-gated Ca2+ channel, alpha subunit"/>
    <property type="match status" value="1"/>
</dbReference>
<evidence type="ECO:0000256" key="1">
    <source>
        <dbReference type="ARBA" id="ARBA00004141"/>
    </source>
</evidence>
<keyword evidence="9" id="KW-1185">Reference proteome</keyword>
<feature type="compositionally biased region" description="Basic and acidic residues" evidence="5">
    <location>
        <begin position="718"/>
        <end position="749"/>
    </location>
</feature>
<feature type="compositionally biased region" description="Polar residues" evidence="5">
    <location>
        <begin position="650"/>
        <end position="659"/>
    </location>
</feature>
<feature type="transmembrane region" description="Helical" evidence="6">
    <location>
        <begin position="204"/>
        <end position="222"/>
    </location>
</feature>
<dbReference type="GO" id="GO:0008332">
    <property type="term" value="F:low voltage-gated calcium channel activity"/>
    <property type="evidence" value="ECO:0007669"/>
    <property type="project" value="TreeGrafter"/>
</dbReference>
<dbReference type="VEuPathDB" id="VectorBase:PPAPM1_002954"/>
<dbReference type="Gene3D" id="1.20.120.350">
    <property type="entry name" value="Voltage-gated potassium channels. Chain C"/>
    <property type="match status" value="1"/>
</dbReference>
<feature type="domain" description="Ion transport" evidence="7">
    <location>
        <begin position="3"/>
        <end position="124"/>
    </location>
</feature>
<dbReference type="Gene3D" id="1.10.287.70">
    <property type="match status" value="2"/>
</dbReference>
<dbReference type="PANTHER" id="PTHR10037:SF230">
    <property type="entry name" value="CA[2+]-CHANNEL PROTEIN ALPHA[[1]] SUBUNIT T, ISOFORM F"/>
    <property type="match status" value="1"/>
</dbReference>
<evidence type="ECO:0000313" key="9">
    <source>
        <dbReference type="Proteomes" id="UP000092462"/>
    </source>
</evidence>
<organism evidence="8 9">
    <name type="scientific">Phlebotomus papatasi</name>
    <name type="common">Sandfly</name>
    <dbReference type="NCBI Taxonomy" id="29031"/>
    <lineage>
        <taxon>Eukaryota</taxon>
        <taxon>Metazoa</taxon>
        <taxon>Ecdysozoa</taxon>
        <taxon>Arthropoda</taxon>
        <taxon>Hexapoda</taxon>
        <taxon>Insecta</taxon>
        <taxon>Pterygota</taxon>
        <taxon>Neoptera</taxon>
        <taxon>Endopterygota</taxon>
        <taxon>Diptera</taxon>
        <taxon>Nematocera</taxon>
        <taxon>Psychodoidea</taxon>
        <taxon>Psychodidae</taxon>
        <taxon>Phlebotomus</taxon>
        <taxon>Phlebotomus</taxon>
    </lineage>
</organism>
<feature type="compositionally biased region" description="Low complexity" evidence="5">
    <location>
        <begin position="597"/>
        <end position="607"/>
    </location>
</feature>
<dbReference type="GO" id="GO:0086010">
    <property type="term" value="P:membrane depolarization during action potential"/>
    <property type="evidence" value="ECO:0007669"/>
    <property type="project" value="TreeGrafter"/>
</dbReference>
<dbReference type="PANTHER" id="PTHR10037">
    <property type="entry name" value="VOLTAGE-GATED CATION CHANNEL CALCIUM AND SODIUM"/>
    <property type="match status" value="1"/>
</dbReference>
<evidence type="ECO:0000256" key="3">
    <source>
        <dbReference type="ARBA" id="ARBA00022989"/>
    </source>
</evidence>
<evidence type="ECO:0000259" key="7">
    <source>
        <dbReference type="Pfam" id="PF00520"/>
    </source>
</evidence>
<dbReference type="Proteomes" id="UP000092462">
    <property type="component" value="Unassembled WGS sequence"/>
</dbReference>
<keyword evidence="2 6" id="KW-0812">Transmembrane</keyword>
<dbReference type="InterPro" id="IPR005821">
    <property type="entry name" value="Ion_trans_dom"/>
</dbReference>
<dbReference type="InterPro" id="IPR043203">
    <property type="entry name" value="VGCC_Ca_Na"/>
</dbReference>
<dbReference type="InterPro" id="IPR027359">
    <property type="entry name" value="Volt_channel_dom_sf"/>
</dbReference>
<dbReference type="Pfam" id="PF00520">
    <property type="entry name" value="Ion_trans"/>
    <property type="match status" value="2"/>
</dbReference>